<dbReference type="Pfam" id="PF02397">
    <property type="entry name" value="Bac_transf"/>
    <property type="match status" value="1"/>
</dbReference>
<dbReference type="Proteomes" id="UP000757103">
    <property type="component" value="Unassembled WGS sequence"/>
</dbReference>
<dbReference type="Pfam" id="PF13727">
    <property type="entry name" value="CoA_binding_3"/>
    <property type="match status" value="1"/>
</dbReference>
<dbReference type="PANTHER" id="PTHR30576">
    <property type="entry name" value="COLANIC BIOSYNTHESIS UDP-GLUCOSE LIPID CARRIER TRANSFERASE"/>
    <property type="match status" value="1"/>
</dbReference>
<feature type="transmembrane region" description="Helical" evidence="7">
    <location>
        <begin position="75"/>
        <end position="98"/>
    </location>
</feature>
<keyword evidence="4 7" id="KW-0812">Transmembrane</keyword>
<dbReference type="AlphaFoldDB" id="A0A921MSR0"/>
<dbReference type="Gene3D" id="3.40.50.720">
    <property type="entry name" value="NAD(P)-binding Rossmann-like Domain"/>
    <property type="match status" value="1"/>
</dbReference>
<evidence type="ECO:0000256" key="2">
    <source>
        <dbReference type="ARBA" id="ARBA00006464"/>
    </source>
</evidence>
<reference evidence="9" key="1">
    <citation type="journal article" date="2021" name="PeerJ">
        <title>Extensive microbial diversity within the chicken gut microbiome revealed by metagenomics and culture.</title>
        <authorList>
            <person name="Gilroy R."/>
            <person name="Ravi A."/>
            <person name="Getino M."/>
            <person name="Pursley I."/>
            <person name="Horton D.L."/>
            <person name="Alikhan N.F."/>
            <person name="Baker D."/>
            <person name="Gharbi K."/>
            <person name="Hall N."/>
            <person name="Watson M."/>
            <person name="Adriaenssens E.M."/>
            <person name="Foster-Nyarko E."/>
            <person name="Jarju S."/>
            <person name="Secka A."/>
            <person name="Antonio M."/>
            <person name="Oren A."/>
            <person name="Chaudhuri R.R."/>
            <person name="La Ragione R."/>
            <person name="Hildebrand F."/>
            <person name="Pallen M.J."/>
        </authorList>
    </citation>
    <scope>NUCLEOTIDE SEQUENCE</scope>
    <source>
        <strain evidence="9">CHK121-7720</strain>
    </source>
</reference>
<gene>
    <name evidence="9" type="ORF">K8U91_10930</name>
</gene>
<organism evidence="9 10">
    <name type="scientific">Barnesiella viscericola</name>
    <dbReference type="NCBI Taxonomy" id="397865"/>
    <lineage>
        <taxon>Bacteria</taxon>
        <taxon>Pseudomonadati</taxon>
        <taxon>Bacteroidota</taxon>
        <taxon>Bacteroidia</taxon>
        <taxon>Bacteroidales</taxon>
        <taxon>Barnesiellaceae</taxon>
        <taxon>Barnesiella</taxon>
    </lineage>
</organism>
<evidence type="ECO:0000313" key="9">
    <source>
        <dbReference type="EMBL" id="HJG89968.1"/>
    </source>
</evidence>
<dbReference type="EC" id="2.7.8.31" evidence="9"/>
<feature type="transmembrane region" description="Helical" evidence="7">
    <location>
        <begin position="12"/>
        <end position="38"/>
    </location>
</feature>
<dbReference type="InterPro" id="IPR036291">
    <property type="entry name" value="NAD(P)-bd_dom_sf"/>
</dbReference>
<proteinExistence type="inferred from homology"/>
<name>A0A921MSR0_9BACT</name>
<keyword evidence="6 7" id="KW-0472">Membrane</keyword>
<dbReference type="NCBIfam" id="TIGR03023">
    <property type="entry name" value="WcaJ_sugtrans"/>
    <property type="match status" value="1"/>
</dbReference>
<evidence type="ECO:0000256" key="6">
    <source>
        <dbReference type="ARBA" id="ARBA00023136"/>
    </source>
</evidence>
<dbReference type="InterPro" id="IPR003362">
    <property type="entry name" value="Bact_transf"/>
</dbReference>
<dbReference type="NCBIfam" id="TIGR03025">
    <property type="entry name" value="EPS_sugtrans"/>
    <property type="match status" value="1"/>
</dbReference>
<sequence length="460" mass="53326">MARGRYGHMIKSLIVIGDFFCLNIAYAVVCLCGGGVEGGFAEKIIWLLLNLSYYPVYLFFSNIHELRILHVDRVLVKVSQAILSHLAAFLLLVFFLQIEYLSEVVLLKFYILLSVLLAIWWVGSRKLLKIFRRKGYNFKRVVIVGAGTMGVKLLDELRSDAGYGYKFMGFFDDNLALKKSLPSFQGNCLAVEDFALQNNVDEIYCALPMWQEEKITRLLKFAEAHTISFYMVPDVGRYIHRQLEFRLVGNVPVLSLHPEPLRNIYSRLLKRAFDLVFSTVVLICSPVIFIPIAIAVKLSSPGPVFFKQKRTGFKGKEFNCYKFRTMRVNADSDEVQATRNDPRKTRVGEFLRKTSLDELPQFINVFLGDMSVVGPRPHMVKHTLDYSKIIDKYMLRHLIKPGITGWAQVNGYRGETRELWQMERRVEYDVWYIEHWNFWLDIKIIFLTVFNAFKGEKNAF</sequence>
<dbReference type="RefSeq" id="WP_273307030.1">
    <property type="nucleotide sequence ID" value="NZ_DYUD01000029.1"/>
</dbReference>
<evidence type="ECO:0000259" key="8">
    <source>
        <dbReference type="Pfam" id="PF02397"/>
    </source>
</evidence>
<keyword evidence="3 9" id="KW-0808">Transferase</keyword>
<evidence type="ECO:0000256" key="5">
    <source>
        <dbReference type="ARBA" id="ARBA00022989"/>
    </source>
</evidence>
<accession>A0A921MSR0</accession>
<reference evidence="9" key="2">
    <citation type="submission" date="2021-09" db="EMBL/GenBank/DDBJ databases">
        <authorList>
            <person name="Gilroy R."/>
        </authorList>
    </citation>
    <scope>NUCLEOTIDE SEQUENCE</scope>
    <source>
        <strain evidence="9">CHK121-7720</strain>
    </source>
</reference>
<feature type="transmembrane region" description="Helical" evidence="7">
    <location>
        <begin position="104"/>
        <end position="123"/>
    </location>
</feature>
<dbReference type="InterPro" id="IPR017473">
    <property type="entry name" value="Undecaprenyl-P_gluc_Ptfrase"/>
</dbReference>
<keyword evidence="5 7" id="KW-1133">Transmembrane helix</keyword>
<protein>
    <submittedName>
        <fullName evidence="9">Undecaprenyl-phosphate glucose phosphotransferase</fullName>
        <ecNumber evidence="9">2.7.8.31</ecNumber>
    </submittedName>
</protein>
<evidence type="ECO:0000313" key="10">
    <source>
        <dbReference type="Proteomes" id="UP000757103"/>
    </source>
</evidence>
<dbReference type="SUPFAM" id="SSF51735">
    <property type="entry name" value="NAD(P)-binding Rossmann-fold domains"/>
    <property type="match status" value="1"/>
</dbReference>
<feature type="transmembrane region" description="Helical" evidence="7">
    <location>
        <begin position="44"/>
        <end position="63"/>
    </location>
</feature>
<evidence type="ECO:0000256" key="3">
    <source>
        <dbReference type="ARBA" id="ARBA00022679"/>
    </source>
</evidence>
<dbReference type="GO" id="GO:0089702">
    <property type="term" value="F:undecaprenyl-phosphate glucose phosphotransferase activity"/>
    <property type="evidence" value="ECO:0007669"/>
    <property type="project" value="UniProtKB-EC"/>
</dbReference>
<comment type="subcellular location">
    <subcellularLocation>
        <location evidence="1">Membrane</location>
        <topology evidence="1">Multi-pass membrane protein</topology>
    </subcellularLocation>
</comment>
<evidence type="ECO:0000256" key="1">
    <source>
        <dbReference type="ARBA" id="ARBA00004141"/>
    </source>
</evidence>
<feature type="transmembrane region" description="Helical" evidence="7">
    <location>
        <begin position="272"/>
        <end position="296"/>
    </location>
</feature>
<dbReference type="EMBL" id="DYUD01000029">
    <property type="protein sequence ID" value="HJG89968.1"/>
    <property type="molecule type" value="Genomic_DNA"/>
</dbReference>
<comment type="similarity">
    <text evidence="2">Belongs to the bacterial sugar transferase family.</text>
</comment>
<evidence type="ECO:0000256" key="7">
    <source>
        <dbReference type="SAM" id="Phobius"/>
    </source>
</evidence>
<feature type="domain" description="Bacterial sugar transferase" evidence="8">
    <location>
        <begin position="270"/>
        <end position="453"/>
    </location>
</feature>
<dbReference type="GO" id="GO:0016020">
    <property type="term" value="C:membrane"/>
    <property type="evidence" value="ECO:0007669"/>
    <property type="project" value="UniProtKB-SubCell"/>
</dbReference>
<dbReference type="InterPro" id="IPR017475">
    <property type="entry name" value="EPS_sugar_tfrase"/>
</dbReference>
<dbReference type="PANTHER" id="PTHR30576:SF0">
    <property type="entry name" value="UNDECAPRENYL-PHOSPHATE N-ACETYLGALACTOSAMINYL 1-PHOSPHATE TRANSFERASE-RELATED"/>
    <property type="match status" value="1"/>
</dbReference>
<evidence type="ECO:0000256" key="4">
    <source>
        <dbReference type="ARBA" id="ARBA00022692"/>
    </source>
</evidence>
<comment type="caution">
    <text evidence="9">The sequence shown here is derived from an EMBL/GenBank/DDBJ whole genome shotgun (WGS) entry which is preliminary data.</text>
</comment>